<accession>A0A2Z7BVI9</accession>
<reference evidence="2 3" key="1">
    <citation type="journal article" date="2015" name="Proc. Natl. Acad. Sci. U.S.A.">
        <title>The resurrection genome of Boea hygrometrica: A blueprint for survival of dehydration.</title>
        <authorList>
            <person name="Xiao L."/>
            <person name="Yang G."/>
            <person name="Zhang L."/>
            <person name="Yang X."/>
            <person name="Zhao S."/>
            <person name="Ji Z."/>
            <person name="Zhou Q."/>
            <person name="Hu M."/>
            <person name="Wang Y."/>
            <person name="Chen M."/>
            <person name="Xu Y."/>
            <person name="Jin H."/>
            <person name="Xiao X."/>
            <person name="Hu G."/>
            <person name="Bao F."/>
            <person name="Hu Y."/>
            <person name="Wan P."/>
            <person name="Li L."/>
            <person name="Deng X."/>
            <person name="Kuang T."/>
            <person name="Xiang C."/>
            <person name="Zhu J.K."/>
            <person name="Oliver M.J."/>
            <person name="He Y."/>
        </authorList>
    </citation>
    <scope>NUCLEOTIDE SEQUENCE [LARGE SCALE GENOMIC DNA]</scope>
    <source>
        <strain evidence="3">cv. XS01</strain>
    </source>
</reference>
<evidence type="ECO:0000313" key="3">
    <source>
        <dbReference type="Proteomes" id="UP000250235"/>
    </source>
</evidence>
<gene>
    <name evidence="2" type="ORF">F511_34788</name>
</gene>
<feature type="compositionally biased region" description="Low complexity" evidence="1">
    <location>
        <begin position="345"/>
        <end position="355"/>
    </location>
</feature>
<dbReference type="Proteomes" id="UP000250235">
    <property type="component" value="Unassembled WGS sequence"/>
</dbReference>
<sequence>MGCPVQARTKARTQNSRRNAATGTPDGGRTAEPAARAAYGGYSFCVRQLQCPCAAATVPDVRWLQCPRAVATVPARGGYSVGARWLQCLRAAATVPFFFCFLILKSSKYDAIWHKNVLKDPSLCSDTTVGDNGGSGSRFPGAQRNTCVTLNDSGIQLAMGTQPLWLRNRNFGLAQRIMVKRLETSPNDPLGITDSACKNQSVMVSVQYGPFNTYIPIRSTTIGKSRVARDPITMHTSWRSNSDITSVTRQTHLPKTHPVLWPEIYHTIISSDSIGYPRMKSERYKKEDRYNRDDKSDERAVDRPKERYKDRRMRTRGDKRSSRKHDRKVLVAEESTKSWADTDSESSSSSSSSSDSEQDEVHCLMADQTSDDELQESQKPANDRTGLGFNSSDSSEGETSTQSQLAHDKLNKMSFVKANVVYDPCESMTYNDQIPQKLKHKVKAGIGFQKPENSKPSWLKNKLDKDKEKAGRKSFVPNQSWRSSKKVLVGKMFSRKEI</sequence>
<organism evidence="2 3">
    <name type="scientific">Dorcoceras hygrometricum</name>
    <dbReference type="NCBI Taxonomy" id="472368"/>
    <lineage>
        <taxon>Eukaryota</taxon>
        <taxon>Viridiplantae</taxon>
        <taxon>Streptophyta</taxon>
        <taxon>Embryophyta</taxon>
        <taxon>Tracheophyta</taxon>
        <taxon>Spermatophyta</taxon>
        <taxon>Magnoliopsida</taxon>
        <taxon>eudicotyledons</taxon>
        <taxon>Gunneridae</taxon>
        <taxon>Pentapetalae</taxon>
        <taxon>asterids</taxon>
        <taxon>lamiids</taxon>
        <taxon>Lamiales</taxon>
        <taxon>Gesneriaceae</taxon>
        <taxon>Didymocarpoideae</taxon>
        <taxon>Trichosporeae</taxon>
        <taxon>Loxocarpinae</taxon>
        <taxon>Dorcoceras</taxon>
    </lineage>
</organism>
<name>A0A2Z7BVI9_9LAMI</name>
<keyword evidence="3" id="KW-1185">Reference proteome</keyword>
<protein>
    <submittedName>
        <fullName evidence="2">Uncharacterized protein</fullName>
    </submittedName>
</protein>
<feature type="region of interest" description="Disordered" evidence="1">
    <location>
        <begin position="1"/>
        <end position="31"/>
    </location>
</feature>
<dbReference type="EMBL" id="KV001766">
    <property type="protein sequence ID" value="KZV38662.1"/>
    <property type="molecule type" value="Genomic_DNA"/>
</dbReference>
<feature type="region of interest" description="Disordered" evidence="1">
    <location>
        <begin position="286"/>
        <end position="410"/>
    </location>
</feature>
<evidence type="ECO:0000256" key="1">
    <source>
        <dbReference type="SAM" id="MobiDB-lite"/>
    </source>
</evidence>
<feature type="compositionally biased region" description="Polar residues" evidence="1">
    <location>
        <begin position="12"/>
        <end position="22"/>
    </location>
</feature>
<proteinExistence type="predicted"/>
<feature type="compositionally biased region" description="Basic and acidic residues" evidence="1">
    <location>
        <begin position="286"/>
        <end position="320"/>
    </location>
</feature>
<feature type="compositionally biased region" description="Polar residues" evidence="1">
    <location>
        <begin position="388"/>
        <end position="405"/>
    </location>
</feature>
<dbReference type="AlphaFoldDB" id="A0A2Z7BVI9"/>
<feature type="compositionally biased region" description="Basic and acidic residues" evidence="1">
    <location>
        <begin position="461"/>
        <end position="471"/>
    </location>
</feature>
<evidence type="ECO:0000313" key="2">
    <source>
        <dbReference type="EMBL" id="KZV38662.1"/>
    </source>
</evidence>
<feature type="region of interest" description="Disordered" evidence="1">
    <location>
        <begin position="446"/>
        <end position="477"/>
    </location>
</feature>